<comment type="caution">
    <text evidence="2">The sequence shown here is derived from an EMBL/GenBank/DDBJ whole genome shotgun (WGS) entry which is preliminary data.</text>
</comment>
<proteinExistence type="predicted"/>
<feature type="transmembrane region" description="Helical" evidence="1">
    <location>
        <begin position="333"/>
        <end position="352"/>
    </location>
</feature>
<feature type="transmembrane region" description="Helical" evidence="1">
    <location>
        <begin position="94"/>
        <end position="116"/>
    </location>
</feature>
<dbReference type="AlphaFoldDB" id="A0A0G0ZES5"/>
<feature type="transmembrane region" description="Helical" evidence="1">
    <location>
        <begin position="194"/>
        <end position="220"/>
    </location>
</feature>
<keyword evidence="1" id="KW-0472">Membrane</keyword>
<sequence length="514" mass="59172">MEKILVGFLIILTVLGIELQYIVNKLLTPKGFFYLGTVHWPSDYFYYLSQFAQGREHWFASTMLFTPEKLKPVLIGWQNVLSGRLLMMTGLDVISAYQTAVGIYLTLYLVISWLFIREIFPKNPTKRVLSLLFFLTSTSLFYLKLGAHGFEWNYFNHWYNLGIPLARFGPTPHHLLAYALGVAGWLFYLRNRMFLLALSGFLHASINPVTWGLNVMVLFITAFIPKVKIRSLIAAGILFLAGILPALYAKAVFSQLPYSLSSAWESTQHLKLVPAQLFMGTGLVIILALFGLKNFPGKAGKGRIFSLVFLTLAVFFYLTDISEKFKISNARFWPSQVYLILGILAAEGILLLSKIFRKFQKSVLVMLLVIYFASITPTLYLSYREILTPKINNGYYFIPMDVYRAFREAKKISGKRDIFLVVWPFNEAFPGLTGRKTLFGYELFTINYQEKMTRAFAVIDGKMGEDELKRTLSVYKINYLLMYSSSQYFRKFPFLKEVYKNPTVTLYRFDTKKI</sequence>
<protein>
    <recommendedName>
        <fullName evidence="4">Glycosyltransferase RgtA/B/C/D-like domain-containing protein</fullName>
    </recommendedName>
</protein>
<evidence type="ECO:0008006" key="4">
    <source>
        <dbReference type="Google" id="ProtNLM"/>
    </source>
</evidence>
<dbReference type="Proteomes" id="UP000034320">
    <property type="component" value="Unassembled WGS sequence"/>
</dbReference>
<feature type="transmembrane region" description="Helical" evidence="1">
    <location>
        <begin position="304"/>
        <end position="321"/>
    </location>
</feature>
<evidence type="ECO:0000256" key="1">
    <source>
        <dbReference type="SAM" id="Phobius"/>
    </source>
</evidence>
<evidence type="ECO:0000313" key="3">
    <source>
        <dbReference type="Proteomes" id="UP000034320"/>
    </source>
</evidence>
<reference evidence="2 3" key="1">
    <citation type="journal article" date="2015" name="Nature">
        <title>rRNA introns, odd ribosomes, and small enigmatic genomes across a large radiation of phyla.</title>
        <authorList>
            <person name="Brown C.T."/>
            <person name="Hug L.A."/>
            <person name="Thomas B.C."/>
            <person name="Sharon I."/>
            <person name="Castelle C.J."/>
            <person name="Singh A."/>
            <person name="Wilkins M.J."/>
            <person name="Williams K.H."/>
            <person name="Banfield J.F."/>
        </authorList>
    </citation>
    <scope>NUCLEOTIDE SEQUENCE [LARGE SCALE GENOMIC DNA]</scope>
</reference>
<gene>
    <name evidence="2" type="ORF">UV09_C0008G0020</name>
</gene>
<feature type="transmembrane region" description="Helical" evidence="1">
    <location>
        <begin position="128"/>
        <end position="145"/>
    </location>
</feature>
<keyword evidence="1" id="KW-1133">Transmembrane helix</keyword>
<feature type="transmembrane region" description="Helical" evidence="1">
    <location>
        <begin position="232"/>
        <end position="253"/>
    </location>
</feature>
<accession>A0A0G0ZES5</accession>
<feature type="transmembrane region" description="Helical" evidence="1">
    <location>
        <begin position="273"/>
        <end position="292"/>
    </location>
</feature>
<keyword evidence="1" id="KW-0812">Transmembrane</keyword>
<evidence type="ECO:0000313" key="2">
    <source>
        <dbReference type="EMBL" id="KKS47154.1"/>
    </source>
</evidence>
<name>A0A0G0ZES5_9BACT</name>
<feature type="transmembrane region" description="Helical" evidence="1">
    <location>
        <begin position="364"/>
        <end position="383"/>
    </location>
</feature>
<organism evidence="2 3">
    <name type="scientific">Candidatus Gottesmanbacteria bacterium GW2011_GWA2_42_18</name>
    <dbReference type="NCBI Taxonomy" id="1618442"/>
    <lineage>
        <taxon>Bacteria</taxon>
        <taxon>Candidatus Gottesmaniibacteriota</taxon>
    </lineage>
</organism>
<dbReference type="EMBL" id="LCDD01000008">
    <property type="protein sequence ID" value="KKS47154.1"/>
    <property type="molecule type" value="Genomic_DNA"/>
</dbReference>